<evidence type="ECO:0000313" key="2">
    <source>
        <dbReference type="Proteomes" id="UP000056109"/>
    </source>
</evidence>
<organism evidence="1 2">
    <name type="scientific">Acetobacter senegalensis</name>
    <dbReference type="NCBI Taxonomy" id="446692"/>
    <lineage>
        <taxon>Bacteria</taxon>
        <taxon>Pseudomonadati</taxon>
        <taxon>Pseudomonadota</taxon>
        <taxon>Alphaproteobacteria</taxon>
        <taxon>Acetobacterales</taxon>
        <taxon>Acetobacteraceae</taxon>
        <taxon>Acetobacter</taxon>
    </lineage>
</organism>
<reference evidence="2" key="1">
    <citation type="submission" date="2014-09" db="EMBL/GenBank/DDBJ databases">
        <authorList>
            <person name="Illeghems K.G."/>
        </authorList>
    </citation>
    <scope>NUCLEOTIDE SEQUENCE [LARGE SCALE GENOMIC DNA]</scope>
    <source>
        <strain evidence="2">108B</strain>
    </source>
</reference>
<dbReference type="AlphaFoldDB" id="A0A0U5FRK2"/>
<dbReference type="Proteomes" id="UP000056109">
    <property type="component" value="Chromosome I"/>
</dbReference>
<sequence>MRHFLPYISGQHLAYSERCWIERATFCPKDRTSSGTFRDYDPGYVHIDMKHLPKLQTADGER</sequence>
<dbReference type="EMBL" id="LN606600">
    <property type="protein sequence ID" value="CEF42397.1"/>
    <property type="molecule type" value="Genomic_DNA"/>
</dbReference>
<evidence type="ECO:0000313" key="1">
    <source>
        <dbReference type="EMBL" id="CEF42397.1"/>
    </source>
</evidence>
<protein>
    <submittedName>
        <fullName evidence="1">Uncharacterized protein</fullName>
    </submittedName>
</protein>
<proteinExistence type="predicted"/>
<gene>
    <name evidence="1" type="ORF">ASN_3154</name>
</gene>
<name>A0A0U5FRK2_9PROT</name>
<dbReference type="KEGG" id="asz:ASN_3154"/>
<keyword evidence="2" id="KW-1185">Reference proteome</keyword>
<accession>A0A0U5FRK2</accession>